<dbReference type="CDD" id="cd00531">
    <property type="entry name" value="NTF2_like"/>
    <property type="match status" value="1"/>
</dbReference>
<dbReference type="SUPFAM" id="SSF54427">
    <property type="entry name" value="NTF2-like"/>
    <property type="match status" value="1"/>
</dbReference>
<dbReference type="STRING" id="1428652.BIV24_12005"/>
<feature type="domain" description="SnoaL-like" evidence="1">
    <location>
        <begin position="16"/>
        <end position="126"/>
    </location>
</feature>
<protein>
    <recommendedName>
        <fullName evidence="1">SnoaL-like domain-containing protein</fullName>
    </recommendedName>
</protein>
<dbReference type="EMBL" id="MLYP01000032">
    <property type="protein sequence ID" value="OIJ93247.1"/>
    <property type="molecule type" value="Genomic_DNA"/>
</dbReference>
<dbReference type="Proteomes" id="UP000179935">
    <property type="component" value="Unassembled WGS sequence"/>
</dbReference>
<comment type="caution">
    <text evidence="2">The sequence shown here is derived from an EMBL/GenBank/DDBJ whole genome shotgun (WGS) entry which is preliminary data.</text>
</comment>
<evidence type="ECO:0000259" key="1">
    <source>
        <dbReference type="Pfam" id="PF12680"/>
    </source>
</evidence>
<evidence type="ECO:0000313" key="2">
    <source>
        <dbReference type="EMBL" id="OIJ93247.1"/>
    </source>
</evidence>
<reference evidence="2 3" key="1">
    <citation type="submission" date="2016-10" db="EMBL/GenBank/DDBJ databases">
        <title>Genome sequence of Streptomyces sp. MUSC 93.</title>
        <authorList>
            <person name="Lee L.-H."/>
            <person name="Ser H.-L."/>
            <person name="Law J.W.-F."/>
        </authorList>
    </citation>
    <scope>NUCLEOTIDE SEQUENCE [LARGE SCALE GENOMIC DNA]</scope>
    <source>
        <strain evidence="2 3">MUSC 93</strain>
    </source>
</reference>
<organism evidence="2 3">
    <name type="scientific">Streptomyces colonosanans</name>
    <dbReference type="NCBI Taxonomy" id="1428652"/>
    <lineage>
        <taxon>Bacteria</taxon>
        <taxon>Bacillati</taxon>
        <taxon>Actinomycetota</taxon>
        <taxon>Actinomycetes</taxon>
        <taxon>Kitasatosporales</taxon>
        <taxon>Streptomycetaceae</taxon>
        <taxon>Streptomyces</taxon>
    </lineage>
</organism>
<dbReference type="RefSeq" id="WP_071366244.1">
    <property type="nucleotide sequence ID" value="NZ_MLYP01000032.1"/>
</dbReference>
<keyword evidence="3" id="KW-1185">Reference proteome</keyword>
<dbReference type="InterPro" id="IPR032710">
    <property type="entry name" value="NTF2-like_dom_sf"/>
</dbReference>
<evidence type="ECO:0000313" key="3">
    <source>
        <dbReference type="Proteomes" id="UP000179935"/>
    </source>
</evidence>
<dbReference type="AlphaFoldDB" id="A0A1S2PHR2"/>
<name>A0A1S2PHR2_9ACTN</name>
<sequence length="160" mass="17629">MPDITSANLSPRDVLTRYHRAMLDKSADDLADLYTADAVHEFPFLGFPGMPERYQGREEIRAGYRAAWGASPAQPQKIHDVFVHESIDPEVITVEQVVVGTVTTTGQAFSFPGLLVLRVRNGLIVHVRDYMDGLRVAHTMDRLAAVVASLGASRTEAQKP</sequence>
<accession>A0A1S2PHR2</accession>
<dbReference type="InterPro" id="IPR037401">
    <property type="entry name" value="SnoaL-like"/>
</dbReference>
<dbReference type="OrthoDB" id="3681559at2"/>
<dbReference type="Pfam" id="PF12680">
    <property type="entry name" value="SnoaL_2"/>
    <property type="match status" value="1"/>
</dbReference>
<proteinExistence type="predicted"/>
<dbReference type="Gene3D" id="3.10.450.50">
    <property type="match status" value="1"/>
</dbReference>
<gene>
    <name evidence="2" type="ORF">BIV24_12005</name>
</gene>